<comment type="caution">
    <text evidence="3">The sequence shown here is derived from an EMBL/GenBank/DDBJ whole genome shotgun (WGS) entry which is preliminary data.</text>
</comment>
<dbReference type="Gene3D" id="1.10.10.10">
    <property type="entry name" value="Winged helix-like DNA-binding domain superfamily/Winged helix DNA-binding domain"/>
    <property type="match status" value="1"/>
</dbReference>
<dbReference type="PROSITE" id="PS50995">
    <property type="entry name" value="HTH_MARR_2"/>
    <property type="match status" value="1"/>
</dbReference>
<dbReference type="AlphaFoldDB" id="A0A5B0AQG5"/>
<accession>A0A5B0AQG5</accession>
<dbReference type="PANTHER" id="PTHR33164">
    <property type="entry name" value="TRANSCRIPTIONAL REGULATOR, MARR FAMILY"/>
    <property type="match status" value="1"/>
</dbReference>
<sequence>MTDPSGSPAPVEPPGDGLLPAELRSWMRLLAAAGAIEQQLRARVKDSMGVSHEEFLLLCLLADQPGTSLRMTRIAELLGRPKTRLTYQVACLQHAGLVTRNSACGDRRGIEVALTEKARLLLSESTGPLADAVSQAIARTACAQRFTELHDLLPSIPDTHDHGDHHGHGDQHGHGDRGDQHGCGGSAG</sequence>
<name>A0A5B0AQG5_9ACTN</name>
<dbReference type="Proteomes" id="UP000324965">
    <property type="component" value="Unassembled WGS sequence"/>
</dbReference>
<gene>
    <name evidence="3" type="ORF">FGF04_24300</name>
</gene>
<organism evidence="3 4">
    <name type="scientific">Streptomyces apricus</name>
    <dbReference type="NCBI Taxonomy" id="1828112"/>
    <lineage>
        <taxon>Bacteria</taxon>
        <taxon>Bacillati</taxon>
        <taxon>Actinomycetota</taxon>
        <taxon>Actinomycetes</taxon>
        <taxon>Kitasatosporales</taxon>
        <taxon>Streptomycetaceae</taxon>
        <taxon>Streptomyces</taxon>
    </lineage>
</organism>
<dbReference type="EMBL" id="VDFC01000046">
    <property type="protein sequence ID" value="KAA0931974.1"/>
    <property type="molecule type" value="Genomic_DNA"/>
</dbReference>
<feature type="domain" description="HTH marR-type" evidence="2">
    <location>
        <begin position="20"/>
        <end position="158"/>
    </location>
</feature>
<dbReference type="GO" id="GO:0006950">
    <property type="term" value="P:response to stress"/>
    <property type="evidence" value="ECO:0007669"/>
    <property type="project" value="TreeGrafter"/>
</dbReference>
<feature type="region of interest" description="Disordered" evidence="1">
    <location>
        <begin position="153"/>
        <end position="188"/>
    </location>
</feature>
<evidence type="ECO:0000256" key="1">
    <source>
        <dbReference type="SAM" id="MobiDB-lite"/>
    </source>
</evidence>
<dbReference type="SMART" id="SM00347">
    <property type="entry name" value="HTH_MARR"/>
    <property type="match status" value="1"/>
</dbReference>
<evidence type="ECO:0000259" key="2">
    <source>
        <dbReference type="PROSITE" id="PS50995"/>
    </source>
</evidence>
<feature type="compositionally biased region" description="Basic and acidic residues" evidence="1">
    <location>
        <begin position="158"/>
        <end position="180"/>
    </location>
</feature>
<dbReference type="GO" id="GO:0003700">
    <property type="term" value="F:DNA-binding transcription factor activity"/>
    <property type="evidence" value="ECO:0007669"/>
    <property type="project" value="InterPro"/>
</dbReference>
<dbReference type="InterPro" id="IPR039422">
    <property type="entry name" value="MarR/SlyA-like"/>
</dbReference>
<protein>
    <submittedName>
        <fullName evidence="3">MarR family transcriptional regulator</fullName>
    </submittedName>
</protein>
<dbReference type="RefSeq" id="WP_149513395.1">
    <property type="nucleotide sequence ID" value="NZ_VDFC01000046.1"/>
</dbReference>
<evidence type="ECO:0000313" key="4">
    <source>
        <dbReference type="Proteomes" id="UP000324965"/>
    </source>
</evidence>
<dbReference type="SUPFAM" id="SSF46785">
    <property type="entry name" value="Winged helix' DNA-binding domain"/>
    <property type="match status" value="1"/>
</dbReference>
<dbReference type="OrthoDB" id="5432081at2"/>
<dbReference type="InterPro" id="IPR036390">
    <property type="entry name" value="WH_DNA-bd_sf"/>
</dbReference>
<dbReference type="InterPro" id="IPR036388">
    <property type="entry name" value="WH-like_DNA-bd_sf"/>
</dbReference>
<keyword evidence="4" id="KW-1185">Reference proteome</keyword>
<evidence type="ECO:0000313" key="3">
    <source>
        <dbReference type="EMBL" id="KAA0931974.1"/>
    </source>
</evidence>
<dbReference type="PANTHER" id="PTHR33164:SF43">
    <property type="entry name" value="HTH-TYPE TRANSCRIPTIONAL REPRESSOR YETL"/>
    <property type="match status" value="1"/>
</dbReference>
<proteinExistence type="predicted"/>
<dbReference type="InterPro" id="IPR000835">
    <property type="entry name" value="HTH_MarR-typ"/>
</dbReference>
<reference evidence="3 4" key="1">
    <citation type="submission" date="2019-05" db="EMBL/GenBank/DDBJ databases">
        <authorList>
            <person name="Hariharan J."/>
            <person name="Choudoir M.J."/>
            <person name="Diebold P."/>
            <person name="Panke-Buisse K."/>
            <person name="Buckley D.H."/>
        </authorList>
    </citation>
    <scope>NUCLEOTIDE SEQUENCE [LARGE SCALE GENOMIC DNA]</scope>
    <source>
        <strain evidence="3 4">SUN51</strain>
    </source>
</reference>